<dbReference type="Proteomes" id="UP001396334">
    <property type="component" value="Unassembled WGS sequence"/>
</dbReference>
<feature type="domain" description="25S rRNA (uridine-N(3))-methyltransferase BMT5-like" evidence="1">
    <location>
        <begin position="27"/>
        <end position="118"/>
    </location>
</feature>
<name>A0ABR2QXC2_9ROSI</name>
<accession>A0ABR2QXC2</accession>
<comment type="caution">
    <text evidence="2">The sequence shown here is derived from an EMBL/GenBank/DDBJ whole genome shotgun (WGS) entry which is preliminary data.</text>
</comment>
<organism evidence="2 3">
    <name type="scientific">Hibiscus sabdariffa</name>
    <name type="common">roselle</name>
    <dbReference type="NCBI Taxonomy" id="183260"/>
    <lineage>
        <taxon>Eukaryota</taxon>
        <taxon>Viridiplantae</taxon>
        <taxon>Streptophyta</taxon>
        <taxon>Embryophyta</taxon>
        <taxon>Tracheophyta</taxon>
        <taxon>Spermatophyta</taxon>
        <taxon>Magnoliopsida</taxon>
        <taxon>eudicotyledons</taxon>
        <taxon>Gunneridae</taxon>
        <taxon>Pentapetalae</taxon>
        <taxon>rosids</taxon>
        <taxon>malvids</taxon>
        <taxon>Malvales</taxon>
        <taxon>Malvaceae</taxon>
        <taxon>Malvoideae</taxon>
        <taxon>Hibiscus</taxon>
    </lineage>
</organism>
<dbReference type="PANTHER" id="PTHR11538">
    <property type="entry name" value="PHENYLALANYL-TRNA SYNTHETASE"/>
    <property type="match status" value="1"/>
</dbReference>
<protein>
    <recommendedName>
        <fullName evidence="1">25S rRNA (uridine-N(3))-methyltransferase BMT5-like domain-containing protein</fullName>
    </recommendedName>
</protein>
<evidence type="ECO:0000313" key="2">
    <source>
        <dbReference type="EMBL" id="KAK9005324.1"/>
    </source>
</evidence>
<proteinExistence type="predicted"/>
<gene>
    <name evidence="2" type="ORF">V6N11_042764</name>
</gene>
<dbReference type="InterPro" id="IPR019446">
    <property type="entry name" value="BMT5-like"/>
</dbReference>
<dbReference type="PANTHER" id="PTHR11538:SF26">
    <property type="entry name" value="FERREDOXIN-FOLD ANTICODON-BINDING DOMAIN-CONTAINING PROTEIN 1"/>
    <property type="match status" value="1"/>
</dbReference>
<sequence length="125" mass="13840">MLGGENGETDEEDEKWVTHYSSNHQILLVGEGDFSFSLSLANGFASASNICATSLDSYVVLKRKYKNAVSNLENLEKLGATLLHGVDATKMKHHTDLANRKFDRIIFNFPHAGFCGKEDSPHVIQ</sequence>
<evidence type="ECO:0000259" key="1">
    <source>
        <dbReference type="Pfam" id="PF10354"/>
    </source>
</evidence>
<dbReference type="Pfam" id="PF10354">
    <property type="entry name" value="BMT5-like"/>
    <property type="match status" value="1"/>
</dbReference>
<reference evidence="2 3" key="1">
    <citation type="journal article" date="2024" name="G3 (Bethesda)">
        <title>Genome assembly of Hibiscus sabdariffa L. provides insights into metabolisms of medicinal natural products.</title>
        <authorList>
            <person name="Kim T."/>
        </authorList>
    </citation>
    <scope>NUCLEOTIDE SEQUENCE [LARGE SCALE GENOMIC DNA]</scope>
    <source>
        <strain evidence="2">TK-2024</strain>
        <tissue evidence="2">Old leaves</tissue>
    </source>
</reference>
<evidence type="ECO:0000313" key="3">
    <source>
        <dbReference type="Proteomes" id="UP001396334"/>
    </source>
</evidence>
<dbReference type="EMBL" id="JBBPBN010000030">
    <property type="protein sequence ID" value="KAK9005324.1"/>
    <property type="molecule type" value="Genomic_DNA"/>
</dbReference>
<keyword evidence="3" id="KW-1185">Reference proteome</keyword>